<keyword evidence="2" id="KW-1185">Reference proteome</keyword>
<comment type="caution">
    <text evidence="1">The sequence shown here is derived from an EMBL/GenBank/DDBJ whole genome shotgun (WGS) entry which is preliminary data.</text>
</comment>
<dbReference type="STRING" id="1121428.DESHY_110188"/>
<dbReference type="eggNOG" id="COG0727">
    <property type="taxonomic scope" value="Bacteria"/>
</dbReference>
<dbReference type="RefSeq" id="WP_008410066.1">
    <property type="nucleotide sequence ID" value="NZ_CAOS01000003.1"/>
</dbReference>
<dbReference type="Proteomes" id="UP000009315">
    <property type="component" value="Unassembled WGS sequence"/>
</dbReference>
<proteinExistence type="predicted"/>
<dbReference type="OrthoDB" id="9810361at2"/>
<name>K8DXE8_9FIRM</name>
<evidence type="ECO:0000313" key="1">
    <source>
        <dbReference type="EMBL" id="CCO07244.1"/>
    </source>
</evidence>
<dbReference type="PANTHER" id="PTHR35866">
    <property type="entry name" value="PUTATIVE-RELATED"/>
    <property type="match status" value="1"/>
</dbReference>
<evidence type="ECO:0008006" key="3">
    <source>
        <dbReference type="Google" id="ProtNLM"/>
    </source>
</evidence>
<accession>K8DXE8</accession>
<organism evidence="1 2">
    <name type="scientific">Desulforamulus hydrothermalis Lam5 = DSM 18033</name>
    <dbReference type="NCBI Taxonomy" id="1121428"/>
    <lineage>
        <taxon>Bacteria</taxon>
        <taxon>Bacillati</taxon>
        <taxon>Bacillota</taxon>
        <taxon>Clostridia</taxon>
        <taxon>Eubacteriales</taxon>
        <taxon>Peptococcaceae</taxon>
        <taxon>Desulforamulus</taxon>
    </lineage>
</organism>
<evidence type="ECO:0000313" key="2">
    <source>
        <dbReference type="Proteomes" id="UP000009315"/>
    </source>
</evidence>
<dbReference type="Pfam" id="PF03692">
    <property type="entry name" value="CxxCxxCC"/>
    <property type="match status" value="1"/>
</dbReference>
<dbReference type="InterPro" id="IPR005358">
    <property type="entry name" value="Puta_zinc/iron-chelating_dom"/>
</dbReference>
<reference evidence="1 2" key="1">
    <citation type="journal article" date="2013" name="Genome Announc.">
        <title>Genome Sequence of the Sulfate-Reducing Bacterium Desulfotomaculum hydrothermale Lam5(T).</title>
        <authorList>
            <person name="Amin O."/>
            <person name="Fardeau M.L."/>
            <person name="Valette O."/>
            <person name="Hirschler-Rea A."/>
            <person name="Barbe V."/>
            <person name="Medigue C."/>
            <person name="Vacherie B."/>
            <person name="Ollivier B."/>
            <person name="Bertin P.N."/>
            <person name="Dolla A."/>
        </authorList>
    </citation>
    <scope>NUCLEOTIDE SEQUENCE [LARGE SCALE GENOMIC DNA]</scope>
    <source>
        <strain evidence="2">Lam5 / DSM 18033</strain>
    </source>
</reference>
<dbReference type="PANTHER" id="PTHR35866:SF1">
    <property type="entry name" value="YKGJ FAMILY CYSTEINE CLUSTER PROTEIN"/>
    <property type="match status" value="1"/>
</dbReference>
<dbReference type="EMBL" id="CAOS01000003">
    <property type="protein sequence ID" value="CCO07244.1"/>
    <property type="molecule type" value="Genomic_DNA"/>
</dbReference>
<sequence>MGKSLKLQDKFTFSCHAQLACFKKCCRDINIFLTPYDVLRIKNYLKISSEEFLTGYTHVLRTPKVGFPVVILKMREDNLVCPFISDVGCTIYQVRPWSCRMAPLEVRGVGEYGVAFDQARCLGLNETKEWTVQEWMDNQGLAAYEEPEKYFSQIPSKIKLTGAKELDSFIMQMILLGCYNLDEFRSMLRSHPVLTQDVGELELQQIMSDDVALMKFAFKWLPEQLGKLQNLLQIKLILNKNS</sequence>
<protein>
    <recommendedName>
        <fullName evidence="3">YkgJ family cysteine cluster protein</fullName>
    </recommendedName>
</protein>
<dbReference type="AlphaFoldDB" id="K8DXE8"/>
<gene>
    <name evidence="1" type="ORF">DESHY_110188</name>
</gene>